<dbReference type="AlphaFoldDB" id="A0A1W9HPB9"/>
<dbReference type="STRING" id="1827387.A4S15_03455"/>
<dbReference type="Proteomes" id="UP000192872">
    <property type="component" value="Unassembled WGS sequence"/>
</dbReference>
<dbReference type="PANTHER" id="PTHR46268:SF15">
    <property type="entry name" value="UNIVERSAL STRESS PROTEIN HP_0031"/>
    <property type="match status" value="1"/>
</dbReference>
<dbReference type="Gene3D" id="3.40.50.12370">
    <property type="match status" value="1"/>
</dbReference>
<comment type="similarity">
    <text evidence="1">Belongs to the universal stress protein A family.</text>
</comment>
<accession>A0A1W9HPB9</accession>
<evidence type="ECO:0000313" key="2">
    <source>
        <dbReference type="EMBL" id="OQW49117.1"/>
    </source>
</evidence>
<gene>
    <name evidence="2" type="ORF">A4S15_03455</name>
</gene>
<organism evidence="2 3">
    <name type="scientific">Candidatus Raskinella chloraquaticus</name>
    <dbReference type="NCBI Taxonomy" id="1951219"/>
    <lineage>
        <taxon>Bacteria</taxon>
        <taxon>Pseudomonadati</taxon>
        <taxon>Pseudomonadota</taxon>
        <taxon>Alphaproteobacteria</taxon>
        <taxon>Hyphomicrobiales</taxon>
        <taxon>Phreatobacteraceae</taxon>
        <taxon>Candidatus Raskinella</taxon>
    </lineage>
</organism>
<dbReference type="EMBL" id="LWDL01000033">
    <property type="protein sequence ID" value="OQW49117.1"/>
    <property type="molecule type" value="Genomic_DNA"/>
</dbReference>
<evidence type="ECO:0000256" key="1">
    <source>
        <dbReference type="ARBA" id="ARBA00008791"/>
    </source>
</evidence>
<dbReference type="CDD" id="cd00293">
    <property type="entry name" value="USP-like"/>
    <property type="match status" value="1"/>
</dbReference>
<dbReference type="SUPFAM" id="SSF52402">
    <property type="entry name" value="Adenine nucleotide alpha hydrolases-like"/>
    <property type="match status" value="2"/>
</dbReference>
<evidence type="ECO:0000313" key="3">
    <source>
        <dbReference type="Proteomes" id="UP000192872"/>
    </source>
</evidence>
<proteinExistence type="inferred from homology"/>
<name>A0A1W9HPB9_9HYPH</name>
<comment type="caution">
    <text evidence="2">The sequence shown here is derived from an EMBL/GenBank/DDBJ whole genome shotgun (WGS) entry which is preliminary data.</text>
</comment>
<evidence type="ECO:0008006" key="4">
    <source>
        <dbReference type="Google" id="ProtNLM"/>
    </source>
</evidence>
<reference evidence="2 3" key="1">
    <citation type="journal article" date="2017" name="Water Res.">
        <title>Comammox in drinking water systems.</title>
        <authorList>
            <person name="Wang Y."/>
            <person name="Ma L."/>
            <person name="Mao Y."/>
            <person name="Jiang X."/>
            <person name="Xia Y."/>
            <person name="Yu K."/>
            <person name="Li B."/>
            <person name="Zhang T."/>
        </authorList>
    </citation>
    <scope>NUCLEOTIDE SEQUENCE [LARGE SCALE GENOMIC DNA]</scope>
    <source>
        <strain evidence="2">SG_bin8</strain>
    </source>
</reference>
<protein>
    <recommendedName>
        <fullName evidence="4">UspA domain-containing protein</fullName>
    </recommendedName>
</protein>
<sequence>MSIVGALPRPPDGETIMAFKDLLLQISCYPERSHDHVIENAVAFAAALKAELTALTFEYEMSVPHSPMGGMVLDVGGMVAAETQKSVANANEALKVFNAAALKAGVPHSQMLERTASGLVDQAVANHARLRDLTLIPAGGPGDFQQFIAEKVIFESGRPVVMLPQPETRGPAKRPVQTLDCIAIAWDFSRPAARAIADAMPLLKQAKVVRVITVTNEKTLSTNRSLSDLKRHLGLHGIEFFDDEEDAAGRTIGDTLLQYSENFGLDLLVMGAYGHSRFRDFFLGGATTTMTANPTLPVFLSH</sequence>
<dbReference type="PANTHER" id="PTHR46268">
    <property type="entry name" value="STRESS RESPONSE PROTEIN NHAX"/>
    <property type="match status" value="1"/>
</dbReference>